<dbReference type="PROSITE" id="PS51781">
    <property type="entry name" value="SH3B"/>
    <property type="match status" value="1"/>
</dbReference>
<dbReference type="HOGENOM" id="CLU_014322_1_1_9"/>
<sequence length="300" mass="33883">MKSVSVLAASILLLLCSSSFERPNVPVHQPIIVTADSLHVRSGPGRSFSITNKLTKNTRLSVSDRQGDWYYVESSDIQGWVFKKFTKTVALRSVQPSMQVAQRQPVYTLSKSLQHLKGKTIIIDAGHGGKDKGAIGTQGTYEKDLTLRTALILQNKLQKEGAHVILTRTHDEYLLLSQRTLQSTKADAFISIHYNSTNSSQLTGLMTYYYHQHQDSPLTHSIHQSLINHAKLKDKGERFGNYYVLRENTRPSTLIELGFLSNEREETYINSISYQQMITSAIAEGLNHYFQSKEKTQTHL</sequence>
<dbReference type="AlphaFoldDB" id="A0A0B6ASK3"/>
<accession>A0A0B6ASK3</accession>
<dbReference type="PIRSF" id="PIRSF037846">
    <property type="entry name" value="Autolysin_YrvJ_prd"/>
    <property type="match status" value="1"/>
</dbReference>
<dbReference type="Pfam" id="PF08239">
    <property type="entry name" value="SH3_3"/>
    <property type="match status" value="1"/>
</dbReference>
<dbReference type="Proteomes" id="UP000031829">
    <property type="component" value="Chromosome"/>
</dbReference>
<dbReference type="GO" id="GO:0008745">
    <property type="term" value="F:N-acetylmuramoyl-L-alanine amidase activity"/>
    <property type="evidence" value="ECO:0007669"/>
    <property type="project" value="InterPro"/>
</dbReference>
<dbReference type="KEGG" id="bmeg:BG04_1622"/>
<dbReference type="PANTHER" id="PTHR30404:SF7">
    <property type="entry name" value="CELL WALL AMIDASE LYTH-RELATED"/>
    <property type="match status" value="1"/>
</dbReference>
<dbReference type="InterPro" id="IPR050695">
    <property type="entry name" value="N-acetylmuramoyl_amidase_3"/>
</dbReference>
<dbReference type="GO" id="GO:0030288">
    <property type="term" value="C:outer membrane-bounded periplasmic space"/>
    <property type="evidence" value="ECO:0007669"/>
    <property type="project" value="TreeGrafter"/>
</dbReference>
<evidence type="ECO:0000256" key="1">
    <source>
        <dbReference type="ARBA" id="ARBA00022801"/>
    </source>
</evidence>
<evidence type="ECO:0000313" key="3">
    <source>
        <dbReference type="EMBL" id="AJI22819.1"/>
    </source>
</evidence>
<dbReference type="SUPFAM" id="SSF53187">
    <property type="entry name" value="Zn-dependent exopeptidases"/>
    <property type="match status" value="1"/>
</dbReference>
<dbReference type="CDD" id="cd02696">
    <property type="entry name" value="MurNAc-LAA"/>
    <property type="match status" value="1"/>
</dbReference>
<dbReference type="InterPro" id="IPR017293">
    <property type="entry name" value="N-acetylmuramoyl-L-ala_amidase"/>
</dbReference>
<keyword evidence="2" id="KW-0961">Cell wall biogenesis/degradation</keyword>
<reference evidence="3 4" key="1">
    <citation type="journal article" date="2015" name="Genome Announc.">
        <title>Complete genome sequences for 35 biothreat assay-relevant bacillus species.</title>
        <authorList>
            <person name="Johnson S.L."/>
            <person name="Daligault H.E."/>
            <person name="Davenport K.W."/>
            <person name="Jaissle J."/>
            <person name="Frey K.G."/>
            <person name="Ladner J.T."/>
            <person name="Broomall S.M."/>
            <person name="Bishop-Lilly K.A."/>
            <person name="Bruce D.C."/>
            <person name="Gibbons H.S."/>
            <person name="Coyne S.R."/>
            <person name="Lo C.C."/>
            <person name="Meincke L."/>
            <person name="Munk A.C."/>
            <person name="Koroleva G.I."/>
            <person name="Rosenzweig C.N."/>
            <person name="Palacios G.F."/>
            <person name="Redden C.L."/>
            <person name="Minogue T.D."/>
            <person name="Chain P.S."/>
        </authorList>
    </citation>
    <scope>NUCLEOTIDE SEQUENCE [LARGE SCALE GENOMIC DNA]</scope>
    <source>
        <strain evidence="4">ATCC 14581 / DSM 32 / JCM 2506 / NBRC 15308 / NCIMB 9376 / NCTC 10342 / NRRL B-14308 / VKM B-512</strain>
    </source>
</reference>
<dbReference type="Gene3D" id="2.30.30.40">
    <property type="entry name" value="SH3 Domains"/>
    <property type="match status" value="1"/>
</dbReference>
<keyword evidence="1" id="KW-0378">Hydrolase</keyword>
<name>A0A0B6ASK3_PRIM2</name>
<evidence type="ECO:0000256" key="2">
    <source>
        <dbReference type="ARBA" id="ARBA00023316"/>
    </source>
</evidence>
<dbReference type="EMBL" id="CP009920">
    <property type="protein sequence ID" value="AJI22819.1"/>
    <property type="molecule type" value="Genomic_DNA"/>
</dbReference>
<protein>
    <submittedName>
        <fullName evidence="3">N-acetylmuramoyl-L-alanine amidase family protein</fullName>
    </submittedName>
</protein>
<dbReference type="InterPro" id="IPR002508">
    <property type="entry name" value="MurNAc-LAA_cat"/>
</dbReference>
<dbReference type="RefSeq" id="WP_034648806.1">
    <property type="nucleotide sequence ID" value="NZ_BCVB01000008.1"/>
</dbReference>
<dbReference type="Pfam" id="PF01520">
    <property type="entry name" value="Amidase_3"/>
    <property type="match status" value="1"/>
</dbReference>
<dbReference type="GO" id="GO:0071555">
    <property type="term" value="P:cell wall organization"/>
    <property type="evidence" value="ECO:0007669"/>
    <property type="project" value="UniProtKB-KW"/>
</dbReference>
<gene>
    <name evidence="3" type="ORF">BG04_1622</name>
</gene>
<dbReference type="GO" id="GO:0009253">
    <property type="term" value="P:peptidoglycan catabolic process"/>
    <property type="evidence" value="ECO:0007669"/>
    <property type="project" value="InterPro"/>
</dbReference>
<organism evidence="3 4">
    <name type="scientific">Priestia megaterium (strain ATCC 14581 / DSM 32 / CCUG 1817 / JCM 2506 / NBRC 15308 / NCIMB 9376 / NCTC 10342 / NRRL B-14308 / VKM B-512 / Ford 19)</name>
    <name type="common">Bacillus megaterium</name>
    <dbReference type="NCBI Taxonomy" id="1348623"/>
    <lineage>
        <taxon>Bacteria</taxon>
        <taxon>Bacillati</taxon>
        <taxon>Bacillota</taxon>
        <taxon>Bacilli</taxon>
        <taxon>Bacillales</taxon>
        <taxon>Bacillaceae</taxon>
        <taxon>Priestia</taxon>
    </lineage>
</organism>
<dbReference type="Gene3D" id="3.40.630.40">
    <property type="entry name" value="Zn-dependent exopeptidases"/>
    <property type="match status" value="1"/>
</dbReference>
<dbReference type="PANTHER" id="PTHR30404">
    <property type="entry name" value="N-ACETYLMURAMOYL-L-ALANINE AMIDASE"/>
    <property type="match status" value="1"/>
</dbReference>
<dbReference type="SMART" id="SM00287">
    <property type="entry name" value="SH3b"/>
    <property type="match status" value="1"/>
</dbReference>
<dbReference type="InterPro" id="IPR003646">
    <property type="entry name" value="SH3-like_bac-type"/>
</dbReference>
<proteinExistence type="predicted"/>
<dbReference type="SMART" id="SM00646">
    <property type="entry name" value="Ami_3"/>
    <property type="match status" value="1"/>
</dbReference>
<evidence type="ECO:0000313" key="4">
    <source>
        <dbReference type="Proteomes" id="UP000031829"/>
    </source>
</evidence>